<name>A0ABT1BZR4_9BACT</name>
<dbReference type="EMBL" id="JAMXLY010000079">
    <property type="protein sequence ID" value="MCO6026580.1"/>
    <property type="molecule type" value="Genomic_DNA"/>
</dbReference>
<keyword evidence="1" id="KW-1133">Transmembrane helix</keyword>
<evidence type="ECO:0000313" key="3">
    <source>
        <dbReference type="Proteomes" id="UP001204015"/>
    </source>
</evidence>
<sequence length="419" mass="49187">MSPPNELYRTFNLPDILRLINKYIDNKFESLAIVVRVSLAITSTCSIIVIVIGVKLWFYQKHLHEYEEKQAENYRKIVPRINSIIKLTCRNLTQEEVSKILDIGCNIRISNFDEANFYLKILYDYIYKMRLSLNLFNIYQVIHAIGYTEFLEDKLLKGKDREKSAALQLAILLNLYINVSYVSRIINTQNIPLRKQARMYYMMMNQEDTYKYLGQEGLELSLWDQMEIHHIIGLCKLDNKPLPVFRALVKMENISENKAFFIRETSYWGEDIEVHALIPYIGSPDEKIRRAAIKCMTERRVQSAVNLIKKEAFMSSQHTVRLCLRSVLIIHKGNQTEFFSYFSQHASSSHTRRVALICLRLYDESSLKAYKNLFRHANEVEQETFKEVEELIRQYKLYGGLLNADNTLSIIKRYAADVI</sequence>
<feature type="transmembrane region" description="Helical" evidence="1">
    <location>
        <begin position="33"/>
        <end position="58"/>
    </location>
</feature>
<gene>
    <name evidence="2" type="ORF">NG821_12165</name>
</gene>
<comment type="caution">
    <text evidence="2">The sequence shown here is derived from an EMBL/GenBank/DDBJ whole genome shotgun (WGS) entry which is preliminary data.</text>
</comment>
<accession>A0ABT1BZR4</accession>
<keyword evidence="3" id="KW-1185">Reference proteome</keyword>
<dbReference type="RefSeq" id="WP_252761930.1">
    <property type="nucleotide sequence ID" value="NZ_JAMXLY010000079.1"/>
</dbReference>
<evidence type="ECO:0000256" key="1">
    <source>
        <dbReference type="SAM" id="Phobius"/>
    </source>
</evidence>
<protein>
    <recommendedName>
        <fullName evidence="4">HEAT repeat domain-containing protein</fullName>
    </recommendedName>
</protein>
<proteinExistence type="predicted"/>
<evidence type="ECO:0008006" key="4">
    <source>
        <dbReference type="Google" id="ProtNLM"/>
    </source>
</evidence>
<reference evidence="2 3" key="1">
    <citation type="submission" date="2022-06" db="EMBL/GenBank/DDBJ databases">
        <title>A taxonomic note on the genus Prevotella: Description of four novel genera and emended description of the genera Hallella and Xylanibacter.</title>
        <authorList>
            <person name="Hitch T.C.A."/>
        </authorList>
    </citation>
    <scope>NUCLEOTIDE SEQUENCE [LARGE SCALE GENOMIC DNA]</scope>
    <source>
        <strain evidence="2 3">DSM 100619</strain>
    </source>
</reference>
<keyword evidence="1" id="KW-0812">Transmembrane</keyword>
<keyword evidence="1" id="KW-0472">Membrane</keyword>
<dbReference type="Proteomes" id="UP001204015">
    <property type="component" value="Unassembled WGS sequence"/>
</dbReference>
<organism evidence="2 3">
    <name type="scientific">Segatella cerevisiae</name>
    <dbReference type="NCBI Taxonomy" id="2053716"/>
    <lineage>
        <taxon>Bacteria</taxon>
        <taxon>Pseudomonadati</taxon>
        <taxon>Bacteroidota</taxon>
        <taxon>Bacteroidia</taxon>
        <taxon>Bacteroidales</taxon>
        <taxon>Prevotellaceae</taxon>
        <taxon>Segatella</taxon>
    </lineage>
</organism>
<evidence type="ECO:0000313" key="2">
    <source>
        <dbReference type="EMBL" id="MCO6026580.1"/>
    </source>
</evidence>